<dbReference type="EMBL" id="PDOC01000002">
    <property type="protein sequence ID" value="PIL46081.1"/>
    <property type="molecule type" value="Genomic_DNA"/>
</dbReference>
<dbReference type="OrthoDB" id="8762210at2"/>
<protein>
    <recommendedName>
        <fullName evidence="3">DUF1376 domain-containing protein</fullName>
    </recommendedName>
</protein>
<evidence type="ECO:0000313" key="2">
    <source>
        <dbReference type="Proteomes" id="UP000230390"/>
    </source>
</evidence>
<dbReference type="AlphaFoldDB" id="A0A2G8TJ52"/>
<sequence>MKFLTIKNWDTFQHYGKRNPPWIKLHRALLDDYVFCGLPDIAKAHLVLIWLYASQHNGRVPYDAAFLERKLSCENVELGELIAAGFLIPPQGASEVPA</sequence>
<name>A0A2G8TJ52_9BURK</name>
<dbReference type="RefSeq" id="WP_099786970.1">
    <property type="nucleotide sequence ID" value="NZ_JBHLYV010000001.1"/>
</dbReference>
<accession>A0A2G8TJ52</accession>
<evidence type="ECO:0008006" key="3">
    <source>
        <dbReference type="Google" id="ProtNLM"/>
    </source>
</evidence>
<evidence type="ECO:0000313" key="1">
    <source>
        <dbReference type="EMBL" id="PIL46081.1"/>
    </source>
</evidence>
<reference evidence="1 2" key="1">
    <citation type="submission" date="2017-10" db="EMBL/GenBank/DDBJ databases">
        <title>Massilia psychrophilum sp. nov., a novel purple-pigmented bacterium isolated from Tianshan glacier, Xinjiang Municipality, China.</title>
        <authorList>
            <person name="Wang H."/>
        </authorList>
    </citation>
    <scope>NUCLEOTIDE SEQUENCE [LARGE SCALE GENOMIC DNA]</scope>
    <source>
        <strain evidence="1 2">JCM 30074</strain>
    </source>
</reference>
<keyword evidence="2" id="KW-1185">Reference proteome</keyword>
<proteinExistence type="predicted"/>
<organism evidence="1 2">
    <name type="scientific">Massilia eurypsychrophila</name>
    <dbReference type="NCBI Taxonomy" id="1485217"/>
    <lineage>
        <taxon>Bacteria</taxon>
        <taxon>Pseudomonadati</taxon>
        <taxon>Pseudomonadota</taxon>
        <taxon>Betaproteobacteria</taxon>
        <taxon>Burkholderiales</taxon>
        <taxon>Oxalobacteraceae</taxon>
        <taxon>Telluria group</taxon>
        <taxon>Massilia</taxon>
    </lineage>
</organism>
<comment type="caution">
    <text evidence="1">The sequence shown here is derived from an EMBL/GenBank/DDBJ whole genome shotgun (WGS) entry which is preliminary data.</text>
</comment>
<gene>
    <name evidence="1" type="ORF">CR105_03030</name>
</gene>
<dbReference type="Proteomes" id="UP000230390">
    <property type="component" value="Unassembled WGS sequence"/>
</dbReference>